<keyword evidence="1" id="KW-0812">Transmembrane</keyword>
<dbReference type="InterPro" id="IPR011990">
    <property type="entry name" value="TPR-like_helical_dom_sf"/>
</dbReference>
<feature type="transmembrane region" description="Helical" evidence="1">
    <location>
        <begin position="78"/>
        <end position="96"/>
    </location>
</feature>
<dbReference type="SUPFAM" id="SSF48452">
    <property type="entry name" value="TPR-like"/>
    <property type="match status" value="1"/>
</dbReference>
<dbReference type="RefSeq" id="WP_069833996.1">
    <property type="nucleotide sequence ID" value="NZ_MDGQ01000003.1"/>
</dbReference>
<evidence type="ECO:0000313" key="3">
    <source>
        <dbReference type="Proteomes" id="UP000095552"/>
    </source>
</evidence>
<dbReference type="AlphaFoldDB" id="A0A1E5T5L8"/>
<dbReference type="STRING" id="1563681.BFP71_03195"/>
<reference evidence="2 3" key="1">
    <citation type="submission" date="2016-08" db="EMBL/GenBank/DDBJ databases">
        <title>Draft genome of Fabibacter sp. strain SK-8.</title>
        <authorList>
            <person name="Wong S.-K."/>
            <person name="Hamasaki K."/>
            <person name="Yoshizawa S."/>
        </authorList>
    </citation>
    <scope>NUCLEOTIDE SEQUENCE [LARGE SCALE GENOMIC DNA]</scope>
    <source>
        <strain evidence="2 3">SK-8</strain>
    </source>
</reference>
<protein>
    <submittedName>
        <fullName evidence="2">Uncharacterized protein</fullName>
    </submittedName>
</protein>
<dbReference type="Gene3D" id="1.25.40.10">
    <property type="entry name" value="Tetratricopeptide repeat domain"/>
    <property type="match status" value="1"/>
</dbReference>
<dbReference type="Proteomes" id="UP000095552">
    <property type="component" value="Unassembled WGS sequence"/>
</dbReference>
<evidence type="ECO:0000256" key="1">
    <source>
        <dbReference type="SAM" id="Phobius"/>
    </source>
</evidence>
<accession>A0A1E5T5L8</accession>
<keyword evidence="1" id="KW-1133">Transmembrane helix</keyword>
<sequence>MNEKIDIRLLEKFKNGEISSERVLNYDGMPVSEEELKIALEDFENLTIQLKALDLEKSFKSIHLQVANKTSRNFRLKLWSAAATLVLLVSFSYLLLKPSQPNFIDYFNHFDQYVTLRESDSTDYSVGLEAYSIRDYNKAYVALEQIDSLNNELKFYLAISALGSSRSIEAVQILEELNKDSLNKYYQQIKWYLGLAYWQVGDVNSAIEILNQIEVSEFKYADSRKLINALQD</sequence>
<name>A0A1E5T5L8_9BACT</name>
<proteinExistence type="predicted"/>
<evidence type="ECO:0000313" key="2">
    <source>
        <dbReference type="EMBL" id="OEK06684.1"/>
    </source>
</evidence>
<keyword evidence="1" id="KW-0472">Membrane</keyword>
<gene>
    <name evidence="2" type="ORF">BFP71_03195</name>
</gene>
<keyword evidence="3" id="KW-1185">Reference proteome</keyword>
<dbReference type="EMBL" id="MDGQ01000003">
    <property type="protein sequence ID" value="OEK06684.1"/>
    <property type="molecule type" value="Genomic_DNA"/>
</dbReference>
<comment type="caution">
    <text evidence="2">The sequence shown here is derived from an EMBL/GenBank/DDBJ whole genome shotgun (WGS) entry which is preliminary data.</text>
</comment>
<organism evidence="2 3">
    <name type="scientific">Roseivirga misakiensis</name>
    <dbReference type="NCBI Taxonomy" id="1563681"/>
    <lineage>
        <taxon>Bacteria</taxon>
        <taxon>Pseudomonadati</taxon>
        <taxon>Bacteroidota</taxon>
        <taxon>Cytophagia</taxon>
        <taxon>Cytophagales</taxon>
        <taxon>Roseivirgaceae</taxon>
        <taxon>Roseivirga</taxon>
    </lineage>
</organism>
<dbReference type="OrthoDB" id="981266at2"/>